<dbReference type="InterPro" id="IPR016186">
    <property type="entry name" value="C-type_lectin-like/link_sf"/>
</dbReference>
<dbReference type="STRING" id="1218598.LEP1GSC060_0546"/>
<dbReference type="AlphaFoldDB" id="N1WEP3"/>
<dbReference type="Proteomes" id="UP000012313">
    <property type="component" value="Unassembled WGS sequence"/>
</dbReference>
<keyword evidence="3" id="KW-1185">Reference proteome</keyword>
<proteinExistence type="predicted"/>
<feature type="domain" description="DUF1554" evidence="1">
    <location>
        <begin position="88"/>
        <end position="232"/>
    </location>
</feature>
<protein>
    <submittedName>
        <fullName evidence="2">PF07588 family protein</fullName>
    </submittedName>
</protein>
<dbReference type="InterPro" id="IPR011448">
    <property type="entry name" value="DUF1554"/>
</dbReference>
<comment type="caution">
    <text evidence="2">The sequence shown here is derived from an EMBL/GenBank/DDBJ whole genome shotgun (WGS) entry which is preliminary data.</text>
</comment>
<accession>N1WEP3</accession>
<dbReference type="OrthoDB" id="343447at2"/>
<gene>
    <name evidence="2" type="ORF">LEP1GSC060_0546</name>
</gene>
<sequence>MIFKEVDFLKRIRSIGNRKSTVSNSAKHIQKISYYFLVCVFFLTRCSSPFPDLNPNLLLLALLGSNKTEQTPDPNLELKYIFVTVAGTTGQLGAGTVAGADTLCANEKNSNFVSLPGTGTDYKAMIASNVAPVRRACNATPNCTNRVENTNWVLLPDQDYYKGTVAAPVKVFTTNSAGIVVFPAPGLLTSIDSNAATTWWTGVEADWTSSVNCLNWTDGTVGNDGQFGVGNALGGTSIAAAFTLDCGMSRKLVCVRQ</sequence>
<dbReference type="InterPro" id="IPR016187">
    <property type="entry name" value="CTDL_fold"/>
</dbReference>
<dbReference type="SUPFAM" id="SSF56436">
    <property type="entry name" value="C-type lectin-like"/>
    <property type="match status" value="1"/>
</dbReference>
<organism evidence="2 3">
    <name type="scientific">Leptospira weilii serovar Ranarum str. ICFT</name>
    <dbReference type="NCBI Taxonomy" id="1218598"/>
    <lineage>
        <taxon>Bacteria</taxon>
        <taxon>Pseudomonadati</taxon>
        <taxon>Spirochaetota</taxon>
        <taxon>Spirochaetia</taxon>
        <taxon>Leptospirales</taxon>
        <taxon>Leptospiraceae</taxon>
        <taxon>Leptospira</taxon>
    </lineage>
</organism>
<dbReference type="Pfam" id="PF07588">
    <property type="entry name" value="DUF1554"/>
    <property type="match status" value="1"/>
</dbReference>
<evidence type="ECO:0000259" key="1">
    <source>
        <dbReference type="Pfam" id="PF07588"/>
    </source>
</evidence>
<evidence type="ECO:0000313" key="3">
    <source>
        <dbReference type="Proteomes" id="UP000012313"/>
    </source>
</evidence>
<reference evidence="2" key="1">
    <citation type="submission" date="2013-03" db="EMBL/GenBank/DDBJ databases">
        <authorList>
            <person name="Harkins D.M."/>
            <person name="Durkin A.S."/>
            <person name="Brinkac L.M."/>
            <person name="Haft D.H."/>
            <person name="Selengut J.D."/>
            <person name="Sanka R."/>
            <person name="DePew J."/>
            <person name="Purushe J."/>
            <person name="Hartskeerl R.A."/>
            <person name="Ahmed A."/>
            <person name="van der Linden H."/>
            <person name="Goris M.G.A."/>
            <person name="Vinetz J.M."/>
            <person name="Sutton G.G."/>
            <person name="Nierman W.C."/>
            <person name="Fouts D.E."/>
        </authorList>
    </citation>
    <scope>NUCLEOTIDE SEQUENCE [LARGE SCALE GENOMIC DNA]</scope>
    <source>
        <strain evidence="2">ICFT</strain>
    </source>
</reference>
<dbReference type="EMBL" id="AOHC02000019">
    <property type="protein sequence ID" value="EMY78721.1"/>
    <property type="molecule type" value="Genomic_DNA"/>
</dbReference>
<dbReference type="RefSeq" id="WP_002997719.1">
    <property type="nucleotide sequence ID" value="NZ_AOHC02000019.1"/>
</dbReference>
<dbReference type="Gene3D" id="3.10.100.10">
    <property type="entry name" value="Mannose-Binding Protein A, subunit A"/>
    <property type="match status" value="1"/>
</dbReference>
<evidence type="ECO:0000313" key="2">
    <source>
        <dbReference type="EMBL" id="EMY78721.1"/>
    </source>
</evidence>
<name>N1WEP3_9LEPT</name>